<comment type="caution">
    <text evidence="1">The sequence shown here is derived from an EMBL/GenBank/DDBJ whole genome shotgun (WGS) entry which is preliminary data.</text>
</comment>
<dbReference type="Proteomes" id="UP001066276">
    <property type="component" value="Chromosome 3_2"/>
</dbReference>
<evidence type="ECO:0000313" key="1">
    <source>
        <dbReference type="EMBL" id="KAJ1180559.1"/>
    </source>
</evidence>
<dbReference type="EMBL" id="JANPWB010000006">
    <property type="protein sequence ID" value="KAJ1180559.1"/>
    <property type="molecule type" value="Genomic_DNA"/>
</dbReference>
<evidence type="ECO:0000313" key="2">
    <source>
        <dbReference type="Proteomes" id="UP001066276"/>
    </source>
</evidence>
<name>A0AAV7TUX9_PLEWA</name>
<proteinExistence type="predicted"/>
<gene>
    <name evidence="1" type="ORF">NDU88_005780</name>
</gene>
<keyword evidence="2" id="KW-1185">Reference proteome</keyword>
<dbReference type="AlphaFoldDB" id="A0AAV7TUX9"/>
<organism evidence="1 2">
    <name type="scientific">Pleurodeles waltl</name>
    <name type="common">Iberian ribbed newt</name>
    <dbReference type="NCBI Taxonomy" id="8319"/>
    <lineage>
        <taxon>Eukaryota</taxon>
        <taxon>Metazoa</taxon>
        <taxon>Chordata</taxon>
        <taxon>Craniata</taxon>
        <taxon>Vertebrata</taxon>
        <taxon>Euteleostomi</taxon>
        <taxon>Amphibia</taxon>
        <taxon>Batrachia</taxon>
        <taxon>Caudata</taxon>
        <taxon>Salamandroidea</taxon>
        <taxon>Salamandridae</taxon>
        <taxon>Pleurodelinae</taxon>
        <taxon>Pleurodeles</taxon>
    </lineage>
</organism>
<protein>
    <submittedName>
        <fullName evidence="1">Uncharacterized protein</fullName>
    </submittedName>
</protein>
<accession>A0AAV7TUX9</accession>
<sequence length="130" mass="14790">MKGRLYSTGTGTSDAPLVQGTVTRIQIKELEAVPNGHMSEKCFIGTGKLDLGFRARNLRLYPTGTGTRDALLVQGNCDYDSDQGTQGCNQQALEQEMPRWYRETESRIRSEELKDIPNRHWTSMPCWYMK</sequence>
<reference evidence="1" key="1">
    <citation type="journal article" date="2022" name="bioRxiv">
        <title>Sequencing and chromosome-scale assembly of the giantPleurodeles waltlgenome.</title>
        <authorList>
            <person name="Brown T."/>
            <person name="Elewa A."/>
            <person name="Iarovenko S."/>
            <person name="Subramanian E."/>
            <person name="Araus A.J."/>
            <person name="Petzold A."/>
            <person name="Susuki M."/>
            <person name="Suzuki K.-i.T."/>
            <person name="Hayashi T."/>
            <person name="Toyoda A."/>
            <person name="Oliveira C."/>
            <person name="Osipova E."/>
            <person name="Leigh N.D."/>
            <person name="Simon A."/>
            <person name="Yun M.H."/>
        </authorList>
    </citation>
    <scope>NUCLEOTIDE SEQUENCE</scope>
    <source>
        <strain evidence="1">20211129_DDA</strain>
        <tissue evidence="1">Liver</tissue>
    </source>
</reference>